<feature type="compositionally biased region" description="Basic and acidic residues" evidence="5">
    <location>
        <begin position="140"/>
        <end position="152"/>
    </location>
</feature>
<evidence type="ECO:0000256" key="5">
    <source>
        <dbReference type="SAM" id="MobiDB-lite"/>
    </source>
</evidence>
<keyword evidence="3 6" id="KW-1133">Transmembrane helix</keyword>
<proteinExistence type="predicted"/>
<evidence type="ECO:0000313" key="8">
    <source>
        <dbReference type="EMBL" id="CAA9589541.1"/>
    </source>
</evidence>
<dbReference type="AlphaFoldDB" id="A0A6J4VU59"/>
<evidence type="ECO:0000256" key="3">
    <source>
        <dbReference type="ARBA" id="ARBA00022989"/>
    </source>
</evidence>
<keyword evidence="2 6" id="KW-0812">Transmembrane</keyword>
<evidence type="ECO:0000256" key="4">
    <source>
        <dbReference type="ARBA" id="ARBA00023136"/>
    </source>
</evidence>
<gene>
    <name evidence="8" type="ORF">AVDCRST_MAG81-4974</name>
</gene>
<accession>A0A6J4VU59</accession>
<feature type="transmembrane region" description="Helical" evidence="6">
    <location>
        <begin position="42"/>
        <end position="70"/>
    </location>
</feature>
<feature type="compositionally biased region" description="Acidic residues" evidence="5">
    <location>
        <begin position="160"/>
        <end position="180"/>
    </location>
</feature>
<reference evidence="8" key="1">
    <citation type="submission" date="2020-02" db="EMBL/GenBank/DDBJ databases">
        <authorList>
            <person name="Meier V. D."/>
        </authorList>
    </citation>
    <scope>NUCLEOTIDE SEQUENCE</scope>
    <source>
        <strain evidence="8">AVDCRST_MAG81</strain>
    </source>
</reference>
<organism evidence="8">
    <name type="scientific">uncultured Synechococcales cyanobacterium</name>
    <dbReference type="NCBI Taxonomy" id="1936017"/>
    <lineage>
        <taxon>Bacteria</taxon>
        <taxon>Bacillati</taxon>
        <taxon>Cyanobacteriota</taxon>
        <taxon>Cyanophyceae</taxon>
        <taxon>Synechococcales</taxon>
        <taxon>environmental samples</taxon>
    </lineage>
</organism>
<sequence>MSVVRLLLLLVILAGLAGLVLQNLSPSVPLVFLGARSQPLPLAFLIFGAVTAGVITGLTILGLVSLGNYWSQRQLRSRLRDLEDTPQRQQTQTSDQRPKSEPRYNQGTRNYEADPKPRTGQQSGSAYSYSYQNSRQSGVGRRESVFDAEYREVTPPSQPEDLENLEDDWFEDDSDDWDWEDTPKSRR</sequence>
<feature type="domain" description="Lipopolysaccharide assembly protein A" evidence="7">
    <location>
        <begin position="27"/>
        <end position="84"/>
    </location>
</feature>
<feature type="region of interest" description="Disordered" evidence="5">
    <location>
        <begin position="80"/>
        <end position="187"/>
    </location>
</feature>
<evidence type="ECO:0000256" key="6">
    <source>
        <dbReference type="SAM" id="Phobius"/>
    </source>
</evidence>
<keyword evidence="4 6" id="KW-0472">Membrane</keyword>
<evidence type="ECO:0000256" key="2">
    <source>
        <dbReference type="ARBA" id="ARBA00022692"/>
    </source>
</evidence>
<evidence type="ECO:0000256" key="1">
    <source>
        <dbReference type="ARBA" id="ARBA00022475"/>
    </source>
</evidence>
<dbReference type="Pfam" id="PF06305">
    <property type="entry name" value="LapA_dom"/>
    <property type="match status" value="1"/>
</dbReference>
<feature type="compositionally biased region" description="Low complexity" evidence="5">
    <location>
        <begin position="121"/>
        <end position="134"/>
    </location>
</feature>
<keyword evidence="1" id="KW-1003">Cell membrane</keyword>
<evidence type="ECO:0000259" key="7">
    <source>
        <dbReference type="Pfam" id="PF06305"/>
    </source>
</evidence>
<dbReference type="GO" id="GO:0005886">
    <property type="term" value="C:plasma membrane"/>
    <property type="evidence" value="ECO:0007669"/>
    <property type="project" value="InterPro"/>
</dbReference>
<protein>
    <recommendedName>
        <fullName evidence="7">Lipopolysaccharide assembly protein A domain-containing protein</fullName>
    </recommendedName>
</protein>
<dbReference type="EMBL" id="CADCWO010000246">
    <property type="protein sequence ID" value="CAA9589541.1"/>
    <property type="molecule type" value="Genomic_DNA"/>
</dbReference>
<name>A0A6J4VU59_9CYAN</name>
<dbReference type="InterPro" id="IPR010445">
    <property type="entry name" value="LapA_dom"/>
</dbReference>